<keyword evidence="4 6" id="KW-0963">Cytoplasm</keyword>
<dbReference type="CDD" id="cd19444">
    <property type="entry name" value="FABP1"/>
    <property type="match status" value="1"/>
</dbReference>
<dbReference type="STRING" id="127582.A0A2Y9E848"/>
<evidence type="ECO:0000256" key="3">
    <source>
        <dbReference type="ARBA" id="ARBA00022448"/>
    </source>
</evidence>
<evidence type="ECO:0000256" key="4">
    <source>
        <dbReference type="ARBA" id="ARBA00022490"/>
    </source>
</evidence>
<sequence>MNFSGKYQVQSQENFEAFMKAVGLPDDLIQKGKDIKAVSEIVQNGKRFKLTVTYGSKVIENEFTLGEECEMEMMTGEKVKTVVNMEGDNKLVTNFKGMKSVTELNGDTLTSTMTLGDVVFKRVSKRI</sequence>
<keyword evidence="5 6" id="KW-0446">Lipid-binding</keyword>
<evidence type="ECO:0000313" key="8">
    <source>
        <dbReference type="Proteomes" id="UP000248480"/>
    </source>
</evidence>
<dbReference type="PANTHER" id="PTHR11955">
    <property type="entry name" value="FATTY ACID BINDING PROTEIN"/>
    <property type="match status" value="1"/>
</dbReference>
<dbReference type="CTD" id="2168"/>
<dbReference type="InParanoid" id="A0A2Y9E848"/>
<proteinExistence type="inferred from homology"/>
<dbReference type="InterPro" id="IPR012674">
    <property type="entry name" value="Calycin"/>
</dbReference>
<accession>A0A2Y9E848</accession>
<evidence type="ECO:0000259" key="7">
    <source>
        <dbReference type="PROSITE" id="PS00214"/>
    </source>
</evidence>
<dbReference type="Gene3D" id="2.40.128.20">
    <property type="match status" value="1"/>
</dbReference>
<comment type="domain">
    <text evidence="6">Forms a beta-barrel structure that accommodates hydrophobic ligands in its interior.</text>
</comment>
<dbReference type="GO" id="GO:0005504">
    <property type="term" value="F:fatty acid binding"/>
    <property type="evidence" value="ECO:0007669"/>
    <property type="project" value="UniProtKB-UniRule"/>
</dbReference>
<keyword evidence="8" id="KW-1185">Reference proteome</keyword>
<feature type="domain" description="Cytosolic fatty-acid binding proteins" evidence="7">
    <location>
        <begin position="5"/>
        <end position="22"/>
    </location>
</feature>
<evidence type="ECO:0000256" key="5">
    <source>
        <dbReference type="ARBA" id="ARBA00023121"/>
    </source>
</evidence>
<dbReference type="OrthoDB" id="9971011at2759"/>
<dbReference type="PRINTS" id="PR00178">
    <property type="entry name" value="FATTYACIDBP"/>
</dbReference>
<dbReference type="Pfam" id="PF14651">
    <property type="entry name" value="Lipocalin_7"/>
    <property type="match status" value="1"/>
</dbReference>
<comment type="subcellular location">
    <subcellularLocation>
        <location evidence="1 6">Cytoplasm</location>
    </subcellularLocation>
</comment>
<dbReference type="GeneID" id="101358358"/>
<dbReference type="AlphaFoldDB" id="A0A2Y9E848"/>
<protein>
    <recommendedName>
        <fullName evidence="6">Fatty acid-binding protein, liver</fullName>
        <shortName evidence="6">L-FABP</shortName>
    </recommendedName>
    <alternativeName>
        <fullName evidence="6">Liver-type fatty acid-binding protein</fullName>
    </alternativeName>
</protein>
<dbReference type="SUPFAM" id="SSF50814">
    <property type="entry name" value="Lipocalins"/>
    <property type="match status" value="1"/>
</dbReference>
<comment type="similarity">
    <text evidence="2 6">Belongs to the calycin superfamily. Fatty-acid binding protein (FABP) family.</text>
</comment>
<dbReference type="InterPro" id="IPR031259">
    <property type="entry name" value="ILBP"/>
</dbReference>
<dbReference type="GO" id="GO:0005737">
    <property type="term" value="C:cytoplasm"/>
    <property type="evidence" value="ECO:0007669"/>
    <property type="project" value="UniProtKB-SubCell"/>
</dbReference>
<dbReference type="Proteomes" id="UP000248480">
    <property type="component" value="Unplaced"/>
</dbReference>
<evidence type="ECO:0000256" key="1">
    <source>
        <dbReference type="ARBA" id="ARBA00004496"/>
    </source>
</evidence>
<organism evidence="8 9">
    <name type="scientific">Trichechus manatus latirostris</name>
    <name type="common">Florida manatee</name>
    <dbReference type="NCBI Taxonomy" id="127582"/>
    <lineage>
        <taxon>Eukaryota</taxon>
        <taxon>Metazoa</taxon>
        <taxon>Chordata</taxon>
        <taxon>Craniata</taxon>
        <taxon>Vertebrata</taxon>
        <taxon>Euteleostomi</taxon>
        <taxon>Mammalia</taxon>
        <taxon>Eutheria</taxon>
        <taxon>Afrotheria</taxon>
        <taxon>Sirenia</taxon>
        <taxon>Trichechidae</taxon>
        <taxon>Trichechus</taxon>
    </lineage>
</organism>
<reference evidence="9" key="1">
    <citation type="submission" date="2025-08" db="UniProtKB">
        <authorList>
            <consortium name="RefSeq"/>
        </authorList>
    </citation>
    <scope>IDENTIFICATION</scope>
</reference>
<evidence type="ECO:0000256" key="2">
    <source>
        <dbReference type="ARBA" id="ARBA00008390"/>
    </source>
</evidence>
<dbReference type="KEGG" id="tmu:101358358"/>
<dbReference type="InterPro" id="IPR000463">
    <property type="entry name" value="Fatty_acid-bd"/>
</dbReference>
<gene>
    <name evidence="9" type="primary">FABP1</name>
</gene>
<name>A0A2Y9E848_TRIMA</name>
<comment type="function">
    <text evidence="6">Binds free fatty acids and their coenzyme A derivatives, bilirubin, and some other small molecules in the cytoplasm. Involved in intracellular lipid transport.</text>
</comment>
<dbReference type="GO" id="GO:0015908">
    <property type="term" value="P:fatty acid transport"/>
    <property type="evidence" value="ECO:0007669"/>
    <property type="project" value="UniProtKB-UniRule"/>
</dbReference>
<keyword evidence="3 6" id="KW-0813">Transport</keyword>
<dbReference type="RefSeq" id="XP_004388282.1">
    <property type="nucleotide sequence ID" value="XM_004388225.1"/>
</dbReference>
<dbReference type="FunCoup" id="A0A2Y9E848">
    <property type="interactions" value="501"/>
</dbReference>
<evidence type="ECO:0000313" key="9">
    <source>
        <dbReference type="RefSeq" id="XP_004388282.1"/>
    </source>
</evidence>
<dbReference type="FunFam" id="2.40.128.20:FF:000006">
    <property type="entry name" value="Fatty acid-binding protein, liver"/>
    <property type="match status" value="1"/>
</dbReference>
<evidence type="ECO:0000256" key="6">
    <source>
        <dbReference type="RuleBase" id="RU369022"/>
    </source>
</evidence>
<dbReference type="PROSITE" id="PS00214">
    <property type="entry name" value="FABP"/>
    <property type="match status" value="1"/>
</dbReference>